<name>A0A1I2ADU9_9ACTN</name>
<dbReference type="InterPro" id="IPR000182">
    <property type="entry name" value="GNAT_dom"/>
</dbReference>
<accession>A0A1I2ADU9</accession>
<dbReference type="InterPro" id="IPR016181">
    <property type="entry name" value="Acyl_CoA_acyltransferase"/>
</dbReference>
<dbReference type="Pfam" id="PF13302">
    <property type="entry name" value="Acetyltransf_3"/>
    <property type="match status" value="1"/>
</dbReference>
<dbReference type="EMBL" id="FONV01000001">
    <property type="protein sequence ID" value="SFE42131.1"/>
    <property type="molecule type" value="Genomic_DNA"/>
</dbReference>
<dbReference type="SUPFAM" id="SSF55729">
    <property type="entry name" value="Acyl-CoA N-acyltransferases (Nat)"/>
    <property type="match status" value="1"/>
</dbReference>
<evidence type="ECO:0000313" key="2">
    <source>
        <dbReference type="EMBL" id="SFE42131.1"/>
    </source>
</evidence>
<keyword evidence="2" id="KW-0808">Transferase</keyword>
<dbReference type="STRING" id="35752.SAMN05421541_101659"/>
<dbReference type="Proteomes" id="UP000199645">
    <property type="component" value="Unassembled WGS sequence"/>
</dbReference>
<reference evidence="2 3" key="1">
    <citation type="submission" date="2016-10" db="EMBL/GenBank/DDBJ databases">
        <authorList>
            <person name="de Groot N.N."/>
        </authorList>
    </citation>
    <scope>NUCLEOTIDE SEQUENCE [LARGE SCALE GENOMIC DNA]</scope>
    <source>
        <strain evidence="2 3">DSM 43019</strain>
    </source>
</reference>
<dbReference type="AlphaFoldDB" id="A0A1I2ADU9"/>
<evidence type="ECO:0000313" key="3">
    <source>
        <dbReference type="Proteomes" id="UP000199645"/>
    </source>
</evidence>
<dbReference type="PROSITE" id="PS51186">
    <property type="entry name" value="GNAT"/>
    <property type="match status" value="1"/>
</dbReference>
<gene>
    <name evidence="2" type="ORF">SAMN05421541_101659</name>
</gene>
<feature type="domain" description="N-acetyltransferase" evidence="1">
    <location>
        <begin position="40"/>
        <end position="204"/>
    </location>
</feature>
<sequence length="218" mass="24351">MSPGAGHGGRAPHPGKPVAGAAAVCDRVRMPQPVLRTERMILLPLTDEHLELEVELDADPEVLRYLDGRARTREEVVEYHAKRMDLGRRVDGLGYWVAFGPGDDFIGVMMLPPAGEESVAELGYRLARRHWRRGYAVEASRELLRHGFETARQSRIIAQTMTVNAGSRAVMAKAGLRYQRTFFPDYPPIPGSEEGEVEYAITRDEWLTLSRTPEPGTT</sequence>
<dbReference type="Gene3D" id="3.40.630.30">
    <property type="match status" value="1"/>
</dbReference>
<dbReference type="GO" id="GO:0016747">
    <property type="term" value="F:acyltransferase activity, transferring groups other than amino-acyl groups"/>
    <property type="evidence" value="ECO:0007669"/>
    <property type="project" value="InterPro"/>
</dbReference>
<dbReference type="PANTHER" id="PTHR43792">
    <property type="entry name" value="GNAT FAMILY, PUTATIVE (AFU_ORTHOLOGUE AFUA_3G00765)-RELATED-RELATED"/>
    <property type="match status" value="1"/>
</dbReference>
<keyword evidence="3" id="KW-1185">Reference proteome</keyword>
<proteinExistence type="predicted"/>
<organism evidence="2 3">
    <name type="scientific">Actinoplanes philippinensis</name>
    <dbReference type="NCBI Taxonomy" id="35752"/>
    <lineage>
        <taxon>Bacteria</taxon>
        <taxon>Bacillati</taxon>
        <taxon>Actinomycetota</taxon>
        <taxon>Actinomycetes</taxon>
        <taxon>Micromonosporales</taxon>
        <taxon>Micromonosporaceae</taxon>
        <taxon>Actinoplanes</taxon>
    </lineage>
</organism>
<dbReference type="InterPro" id="IPR051531">
    <property type="entry name" value="N-acetyltransferase"/>
</dbReference>
<dbReference type="PANTHER" id="PTHR43792:SF16">
    <property type="entry name" value="N-ACETYLTRANSFERASE DOMAIN-CONTAINING PROTEIN"/>
    <property type="match status" value="1"/>
</dbReference>
<evidence type="ECO:0000259" key="1">
    <source>
        <dbReference type="PROSITE" id="PS51186"/>
    </source>
</evidence>
<protein>
    <submittedName>
        <fullName evidence="2">Protein N-acetyltransferase, RimJ/RimL family</fullName>
    </submittedName>
</protein>